<dbReference type="Proteomes" id="UP000557772">
    <property type="component" value="Unassembled WGS sequence"/>
</dbReference>
<evidence type="ECO:0000256" key="3">
    <source>
        <dbReference type="ARBA" id="ARBA00022679"/>
    </source>
</evidence>
<dbReference type="InterPro" id="IPR028098">
    <property type="entry name" value="Glyco_trans_4-like_N"/>
</dbReference>
<sequence>MRVVRVAIVTESFLPTLNGVTTSVCRVLDHLADTGHEAMVVCPGPAPAAYRGFPVRTVRGVTVRGFRVGVPTFELERILADYAPQVVHAASPFGHGARGLAAARNLGLPSVAVYQTDMPTYLAQHGGPISGGVERATWRWLRHLHSLADITLAPSSTTLQELNDHGIPRTALWGRGVDTVTYHPDRRFEEEVADLRRCVAPHGETVLGYVGRLAPEKEIHRLAEVADLPHTSIVIVGDGPSRDRLERLLPKAHFLGFREGLPLAQAYAALDLFVHTGCHETFGQTLQEAMAAGLPVVAPAAGGPLDIVKPGVTGLLFDPERDGALRQAVGSLAADESMRTRMGASGRRKVEQRSWASVVDQLLDFYADAINPAYARRVA</sequence>
<name>A0A849ATP4_9MICO</name>
<evidence type="ECO:0000313" key="6">
    <source>
        <dbReference type="EMBL" id="NNG40102.1"/>
    </source>
</evidence>
<evidence type="ECO:0000256" key="1">
    <source>
        <dbReference type="ARBA" id="ARBA00021292"/>
    </source>
</evidence>
<proteinExistence type="predicted"/>
<dbReference type="PANTHER" id="PTHR45947:SF3">
    <property type="entry name" value="SULFOQUINOVOSYL TRANSFERASE SQD2"/>
    <property type="match status" value="1"/>
</dbReference>
<feature type="domain" description="Glycosyl transferase family 1" evidence="4">
    <location>
        <begin position="201"/>
        <end position="348"/>
    </location>
</feature>
<evidence type="ECO:0000259" key="4">
    <source>
        <dbReference type="Pfam" id="PF00534"/>
    </source>
</evidence>
<dbReference type="AlphaFoldDB" id="A0A849ATP4"/>
<dbReference type="PANTHER" id="PTHR45947">
    <property type="entry name" value="SULFOQUINOVOSYL TRANSFERASE SQD2"/>
    <property type="match status" value="1"/>
</dbReference>
<dbReference type="InterPro" id="IPR050194">
    <property type="entry name" value="Glycosyltransferase_grp1"/>
</dbReference>
<organism evidence="6 7">
    <name type="scientific">Flexivirga aerilata</name>
    <dbReference type="NCBI Taxonomy" id="1656889"/>
    <lineage>
        <taxon>Bacteria</taxon>
        <taxon>Bacillati</taxon>
        <taxon>Actinomycetota</taxon>
        <taxon>Actinomycetes</taxon>
        <taxon>Micrococcales</taxon>
        <taxon>Dermacoccaceae</taxon>
        <taxon>Flexivirga</taxon>
    </lineage>
</organism>
<protein>
    <recommendedName>
        <fullName evidence="1">D-inositol 3-phosphate glycosyltransferase</fullName>
    </recommendedName>
</protein>
<dbReference type="Pfam" id="PF13439">
    <property type="entry name" value="Glyco_transf_4"/>
    <property type="match status" value="1"/>
</dbReference>
<accession>A0A849ATP4</accession>
<dbReference type="GO" id="GO:1901137">
    <property type="term" value="P:carbohydrate derivative biosynthetic process"/>
    <property type="evidence" value="ECO:0007669"/>
    <property type="project" value="UniProtKB-ARBA"/>
</dbReference>
<keyword evidence="3 6" id="KW-0808">Transferase</keyword>
<evidence type="ECO:0000313" key="7">
    <source>
        <dbReference type="Proteomes" id="UP000557772"/>
    </source>
</evidence>
<dbReference type="InterPro" id="IPR001296">
    <property type="entry name" value="Glyco_trans_1"/>
</dbReference>
<comment type="caution">
    <text evidence="6">The sequence shown here is derived from an EMBL/GenBank/DDBJ whole genome shotgun (WGS) entry which is preliminary data.</text>
</comment>
<keyword evidence="2" id="KW-0328">Glycosyltransferase</keyword>
<gene>
    <name evidence="6" type="ORF">HJ588_12595</name>
</gene>
<keyword evidence="7" id="KW-1185">Reference proteome</keyword>
<dbReference type="SUPFAM" id="SSF53756">
    <property type="entry name" value="UDP-Glycosyltransferase/glycogen phosphorylase"/>
    <property type="match status" value="1"/>
</dbReference>
<reference evidence="6 7" key="1">
    <citation type="submission" date="2020-05" db="EMBL/GenBank/DDBJ databases">
        <title>Flexivirga sp. ID2601S isolated from air conditioner.</title>
        <authorList>
            <person name="Kim D.H."/>
        </authorList>
    </citation>
    <scope>NUCLEOTIDE SEQUENCE [LARGE SCALE GENOMIC DNA]</scope>
    <source>
        <strain evidence="6 7">ID2601S</strain>
    </source>
</reference>
<feature type="domain" description="Glycosyltransferase subfamily 4-like N-terminal" evidence="5">
    <location>
        <begin position="18"/>
        <end position="179"/>
    </location>
</feature>
<evidence type="ECO:0000259" key="5">
    <source>
        <dbReference type="Pfam" id="PF13439"/>
    </source>
</evidence>
<dbReference type="EMBL" id="JABENB010000002">
    <property type="protein sequence ID" value="NNG40102.1"/>
    <property type="molecule type" value="Genomic_DNA"/>
</dbReference>
<dbReference type="Gene3D" id="3.40.50.2000">
    <property type="entry name" value="Glycogen Phosphorylase B"/>
    <property type="match status" value="2"/>
</dbReference>
<evidence type="ECO:0000256" key="2">
    <source>
        <dbReference type="ARBA" id="ARBA00022676"/>
    </source>
</evidence>
<dbReference type="GO" id="GO:0016758">
    <property type="term" value="F:hexosyltransferase activity"/>
    <property type="evidence" value="ECO:0007669"/>
    <property type="project" value="TreeGrafter"/>
</dbReference>
<dbReference type="Pfam" id="PF00534">
    <property type="entry name" value="Glycos_transf_1"/>
    <property type="match status" value="1"/>
</dbReference>
<dbReference type="CDD" id="cd03814">
    <property type="entry name" value="GT4-like"/>
    <property type="match status" value="1"/>
</dbReference>